<evidence type="ECO:0000256" key="2">
    <source>
        <dbReference type="PROSITE-ProRule" id="PRU00284"/>
    </source>
</evidence>
<sequence length="512" mass="54217">MNEATIPILGDLRRRSVRLLAMLGWLNVPVLAGVGLLNGVEDFILPALLAALFSVAPLFCALRRPIDPLTPQVIALAYAGYPALFVYMMRGHAWQMDMHMYFFVCLAGVALTYDRRAVLTGASVIALHHAILVVVMPQWVFTGTGDYERVALHAILVILESAGLLRLIKDGRGRMVEQARLNIVAEEQARIAVAAQAEAETRARELAASREAEHAARVAQAAAEDAMMEASAVRRGEAADRIVQNLSGLMNDIRDAAREIEGHNQKAQVLTGKAADSSAALRRKGTEAAANISNVAGIVEQLASSFSEVARNSQSARAHSQRTRENVEAMGPRLESLKQEVSAAGEILDLISSISAQSHMLALNASIEAARSGEAGRGFVVVADEMKLMARRTGDAALAIVAKLENIGTASTSVSEAVLEAQSAVAAIAGSADAIAAALSQQEIAVGDIAASARQVSHEIDGAAITAAEVDRLIGNGGLLTAQMDDVATALSRRSGELGEELERLVYELRTG</sequence>
<keyword evidence="3" id="KW-1133">Transmembrane helix</keyword>
<dbReference type="GO" id="GO:0007165">
    <property type="term" value="P:signal transduction"/>
    <property type="evidence" value="ECO:0007669"/>
    <property type="project" value="UniProtKB-KW"/>
</dbReference>
<dbReference type="EMBL" id="CP073910">
    <property type="protein sequence ID" value="QUT06196.1"/>
    <property type="molecule type" value="Genomic_DNA"/>
</dbReference>
<feature type="transmembrane region" description="Helical" evidence="3">
    <location>
        <begin position="69"/>
        <end position="87"/>
    </location>
</feature>
<organism evidence="5 6">
    <name type="scientific">Sphingobium phenoxybenzoativorans</name>
    <dbReference type="NCBI Taxonomy" id="1592790"/>
    <lineage>
        <taxon>Bacteria</taxon>
        <taxon>Pseudomonadati</taxon>
        <taxon>Pseudomonadota</taxon>
        <taxon>Alphaproteobacteria</taxon>
        <taxon>Sphingomonadales</taxon>
        <taxon>Sphingomonadaceae</taxon>
        <taxon>Sphingobium</taxon>
    </lineage>
</organism>
<dbReference type="SUPFAM" id="SSF58104">
    <property type="entry name" value="Methyl-accepting chemotaxis protein (MCP) signaling domain"/>
    <property type="match status" value="1"/>
</dbReference>
<evidence type="ECO:0000256" key="1">
    <source>
        <dbReference type="ARBA" id="ARBA00023224"/>
    </source>
</evidence>
<dbReference type="SMART" id="SM00283">
    <property type="entry name" value="MA"/>
    <property type="match status" value="1"/>
</dbReference>
<feature type="transmembrane region" description="Helical" evidence="3">
    <location>
        <begin position="93"/>
        <end position="111"/>
    </location>
</feature>
<evidence type="ECO:0000313" key="6">
    <source>
        <dbReference type="Proteomes" id="UP000681425"/>
    </source>
</evidence>
<dbReference type="GO" id="GO:0016020">
    <property type="term" value="C:membrane"/>
    <property type="evidence" value="ECO:0007669"/>
    <property type="project" value="InterPro"/>
</dbReference>
<keyword evidence="3" id="KW-0812">Transmembrane</keyword>
<keyword evidence="6" id="KW-1185">Reference proteome</keyword>
<feature type="domain" description="Methyl-accepting transducer" evidence="4">
    <location>
        <begin position="256"/>
        <end position="492"/>
    </location>
</feature>
<dbReference type="InterPro" id="IPR004089">
    <property type="entry name" value="MCPsignal_dom"/>
</dbReference>
<reference evidence="5" key="1">
    <citation type="submission" date="2021-04" db="EMBL/GenBank/DDBJ databases">
        <title>Isolation of p-tert-butylphenol degrading bacteria Sphingobium phenoxybenzoativorans Tas13 from active sludge.</title>
        <authorList>
            <person name="Li Y."/>
        </authorList>
    </citation>
    <scope>NUCLEOTIDE SEQUENCE</scope>
    <source>
        <strain evidence="5">Tas13</strain>
    </source>
</reference>
<dbReference type="AlphaFoldDB" id="A0A975K7G6"/>
<proteinExistence type="predicted"/>
<dbReference type="Gene3D" id="1.10.287.950">
    <property type="entry name" value="Methyl-accepting chemotaxis protein"/>
    <property type="match status" value="1"/>
</dbReference>
<evidence type="ECO:0000259" key="4">
    <source>
        <dbReference type="PROSITE" id="PS50111"/>
    </source>
</evidence>
<dbReference type="Proteomes" id="UP000681425">
    <property type="component" value="Chromosome"/>
</dbReference>
<name>A0A975K7G6_9SPHN</name>
<keyword evidence="3" id="KW-0472">Membrane</keyword>
<feature type="transmembrane region" description="Helical" evidence="3">
    <location>
        <begin position="118"/>
        <end position="139"/>
    </location>
</feature>
<feature type="transmembrane region" description="Helical" evidence="3">
    <location>
        <begin position="151"/>
        <end position="168"/>
    </location>
</feature>
<dbReference type="PANTHER" id="PTHR32089:SF112">
    <property type="entry name" value="LYSOZYME-LIKE PROTEIN-RELATED"/>
    <property type="match status" value="1"/>
</dbReference>
<dbReference type="KEGG" id="spph:KFK14_01525"/>
<dbReference type="RefSeq" id="WP_212609627.1">
    <property type="nucleotide sequence ID" value="NZ_CP073910.1"/>
</dbReference>
<accession>A0A975K7G6</accession>
<dbReference type="PANTHER" id="PTHR32089">
    <property type="entry name" value="METHYL-ACCEPTING CHEMOTAXIS PROTEIN MCPB"/>
    <property type="match status" value="1"/>
</dbReference>
<keyword evidence="1 2" id="KW-0807">Transducer</keyword>
<protein>
    <recommendedName>
        <fullName evidence="4">Methyl-accepting transducer domain-containing protein</fullName>
    </recommendedName>
</protein>
<feature type="transmembrane region" description="Helical" evidence="3">
    <location>
        <begin position="19"/>
        <end position="37"/>
    </location>
</feature>
<evidence type="ECO:0000313" key="5">
    <source>
        <dbReference type="EMBL" id="QUT06196.1"/>
    </source>
</evidence>
<gene>
    <name evidence="5" type="ORF">KFK14_01525</name>
</gene>
<dbReference type="Pfam" id="PF00015">
    <property type="entry name" value="MCPsignal"/>
    <property type="match status" value="1"/>
</dbReference>
<feature type="transmembrane region" description="Helical" evidence="3">
    <location>
        <begin position="43"/>
        <end position="62"/>
    </location>
</feature>
<evidence type="ECO:0000256" key="3">
    <source>
        <dbReference type="SAM" id="Phobius"/>
    </source>
</evidence>
<dbReference type="PROSITE" id="PS50111">
    <property type="entry name" value="CHEMOTAXIS_TRANSDUC_2"/>
    <property type="match status" value="1"/>
</dbReference>